<dbReference type="SUPFAM" id="SSF47203">
    <property type="entry name" value="Acyl-CoA dehydrogenase C-terminal domain-like"/>
    <property type="match status" value="1"/>
</dbReference>
<keyword evidence="14" id="KW-1185">Reference proteome</keyword>
<name>A0A1I4SXB2_9BACT</name>
<proteinExistence type="inferred from homology"/>
<dbReference type="Proteomes" id="UP000199611">
    <property type="component" value="Unassembled WGS sequence"/>
</dbReference>
<comment type="subunit">
    <text evidence="3">Homotetramer.</text>
</comment>
<evidence type="ECO:0000256" key="7">
    <source>
        <dbReference type="ARBA" id="ARBA00066362"/>
    </source>
</evidence>
<dbReference type="Gene3D" id="1.10.540.10">
    <property type="entry name" value="Acyl-CoA dehydrogenase/oxidase, N-terminal domain"/>
    <property type="match status" value="1"/>
</dbReference>
<evidence type="ECO:0000313" key="13">
    <source>
        <dbReference type="EMBL" id="SFM69106.1"/>
    </source>
</evidence>
<dbReference type="PIRSF" id="PIRSF016578">
    <property type="entry name" value="HsaA"/>
    <property type="match status" value="1"/>
</dbReference>
<feature type="domain" description="Acyl-CoA oxidase/dehydrogenase middle" evidence="11">
    <location>
        <begin position="121"/>
        <end position="216"/>
    </location>
</feature>
<dbReference type="FunFam" id="2.40.110.10:FF:000001">
    <property type="entry name" value="Acyl-CoA dehydrogenase, mitochondrial"/>
    <property type="match status" value="1"/>
</dbReference>
<keyword evidence="5 9" id="KW-0274">FAD</keyword>
<evidence type="ECO:0000259" key="11">
    <source>
        <dbReference type="Pfam" id="PF02770"/>
    </source>
</evidence>
<dbReference type="Gene3D" id="2.40.110.10">
    <property type="entry name" value="Butyryl-CoA Dehydrogenase, subunit A, domain 2"/>
    <property type="match status" value="1"/>
</dbReference>
<dbReference type="Gene3D" id="1.20.140.10">
    <property type="entry name" value="Butyryl-CoA Dehydrogenase, subunit A, domain 3"/>
    <property type="match status" value="1"/>
</dbReference>
<dbReference type="Pfam" id="PF00441">
    <property type="entry name" value="Acyl-CoA_dh_1"/>
    <property type="match status" value="1"/>
</dbReference>
<dbReference type="InterPro" id="IPR046373">
    <property type="entry name" value="Acyl-CoA_Oxase/DH_mid-dom_sf"/>
</dbReference>
<dbReference type="InterPro" id="IPR006089">
    <property type="entry name" value="Acyl-CoA_DH_CS"/>
</dbReference>
<feature type="domain" description="Acyl-CoA dehydrogenase/oxidase N-terminal" evidence="12">
    <location>
        <begin position="6"/>
        <end position="117"/>
    </location>
</feature>
<organism evidence="13 14">
    <name type="scientific">Thermodesulforhabdus norvegica</name>
    <dbReference type="NCBI Taxonomy" id="39841"/>
    <lineage>
        <taxon>Bacteria</taxon>
        <taxon>Pseudomonadati</taxon>
        <taxon>Thermodesulfobacteriota</taxon>
        <taxon>Syntrophobacteria</taxon>
        <taxon>Syntrophobacterales</taxon>
        <taxon>Thermodesulforhabdaceae</taxon>
        <taxon>Thermodesulforhabdus</taxon>
    </lineage>
</organism>
<dbReference type="InterPro" id="IPR009075">
    <property type="entry name" value="AcylCo_DH/oxidase_C"/>
</dbReference>
<comment type="cofactor">
    <cofactor evidence="1 9">
        <name>FAD</name>
        <dbReference type="ChEBI" id="CHEBI:57692"/>
    </cofactor>
</comment>
<feature type="domain" description="Acyl-CoA dehydrogenase/oxidase C-terminal" evidence="10">
    <location>
        <begin position="228"/>
        <end position="377"/>
    </location>
</feature>
<dbReference type="InterPro" id="IPR036250">
    <property type="entry name" value="AcylCo_DH-like_C"/>
</dbReference>
<dbReference type="FunFam" id="1.20.140.10:FF:000004">
    <property type="entry name" value="Acyl-CoA dehydrogenase FadE25"/>
    <property type="match status" value="1"/>
</dbReference>
<keyword evidence="4 9" id="KW-0285">Flavoprotein</keyword>
<comment type="similarity">
    <text evidence="2 9">Belongs to the acyl-CoA dehydrogenase family.</text>
</comment>
<dbReference type="GO" id="GO:0003995">
    <property type="term" value="F:acyl-CoA dehydrogenase activity"/>
    <property type="evidence" value="ECO:0007669"/>
    <property type="project" value="InterPro"/>
</dbReference>
<dbReference type="STRING" id="39841.SAMN05660836_01217"/>
<dbReference type="EC" id="1.3.8.10" evidence="7"/>
<evidence type="ECO:0000256" key="2">
    <source>
        <dbReference type="ARBA" id="ARBA00009347"/>
    </source>
</evidence>
<evidence type="ECO:0000259" key="12">
    <source>
        <dbReference type="Pfam" id="PF02771"/>
    </source>
</evidence>
<dbReference type="Pfam" id="PF02770">
    <property type="entry name" value="Acyl-CoA_dh_M"/>
    <property type="match status" value="1"/>
</dbReference>
<sequence>MDYFLTEEQKILQEIAYEVTRDYIRPVRAELDEAEEFPWEVLKVLAKTDLFGVCIPEEYGGLGGGIFENCLVVEQLARGCIGIATSFAASGLGAYPILLFGSHELKKKYLPEIASGKKLAAFALTEPGAGSDVSAIRTRAVRVGDEYIITGTKQWITNGGEADIYSVFAVTDPTKGPRGASCFVVEKGDPGFTFGKKEKKLGIRASATRELVFNECRIPKDRLIGREGMGFIIAMKTFDKSRPGIGALGLGLAQEALDIAVEYARKRVQFGKPIVSFQAIQHKIANMATKLEAARALIYSAARYLDTDPRDASKIAAMCKVFASDVAVEVALEAVQILGGYGYMRDYPTEKLLRDAKILQIYEGTNEIQRNIIGQELNKEYGRKKESLI</sequence>
<evidence type="ECO:0000256" key="8">
    <source>
        <dbReference type="ARBA" id="ARBA00072305"/>
    </source>
</evidence>
<dbReference type="Pfam" id="PF02771">
    <property type="entry name" value="Acyl-CoA_dh_N"/>
    <property type="match status" value="1"/>
</dbReference>
<evidence type="ECO:0000256" key="4">
    <source>
        <dbReference type="ARBA" id="ARBA00022630"/>
    </source>
</evidence>
<protein>
    <recommendedName>
        <fullName evidence="8">Cyclohex-1-ene-1-carbonyl-CoA dehydrogenase</fullName>
        <ecNumber evidence="7">1.3.8.10</ecNumber>
    </recommendedName>
</protein>
<dbReference type="GO" id="GO:0050660">
    <property type="term" value="F:flavin adenine dinucleotide binding"/>
    <property type="evidence" value="ECO:0007669"/>
    <property type="project" value="InterPro"/>
</dbReference>
<evidence type="ECO:0000259" key="10">
    <source>
        <dbReference type="Pfam" id="PF00441"/>
    </source>
</evidence>
<dbReference type="EMBL" id="FOUU01000002">
    <property type="protein sequence ID" value="SFM69106.1"/>
    <property type="molecule type" value="Genomic_DNA"/>
</dbReference>
<dbReference type="RefSeq" id="WP_093394238.1">
    <property type="nucleotide sequence ID" value="NZ_FOUU01000002.1"/>
</dbReference>
<dbReference type="PROSITE" id="PS00072">
    <property type="entry name" value="ACYL_COA_DH_1"/>
    <property type="match status" value="1"/>
</dbReference>
<dbReference type="InterPro" id="IPR009100">
    <property type="entry name" value="AcylCoA_DH/oxidase_NM_dom_sf"/>
</dbReference>
<dbReference type="OrthoDB" id="9765339at2"/>
<dbReference type="AlphaFoldDB" id="A0A1I4SXB2"/>
<reference evidence="13 14" key="1">
    <citation type="submission" date="2016-10" db="EMBL/GenBank/DDBJ databases">
        <authorList>
            <person name="de Groot N.N."/>
        </authorList>
    </citation>
    <scope>NUCLEOTIDE SEQUENCE [LARGE SCALE GENOMIC DNA]</scope>
    <source>
        <strain evidence="13 14">DSM 9990</strain>
    </source>
</reference>
<evidence type="ECO:0000313" key="14">
    <source>
        <dbReference type="Proteomes" id="UP000199611"/>
    </source>
</evidence>
<dbReference type="InterPro" id="IPR006091">
    <property type="entry name" value="Acyl-CoA_Oxase/DH_mid-dom"/>
</dbReference>
<evidence type="ECO:0000256" key="3">
    <source>
        <dbReference type="ARBA" id="ARBA00011881"/>
    </source>
</evidence>
<dbReference type="PANTHER" id="PTHR43884:SF12">
    <property type="entry name" value="ISOVALERYL-COA DEHYDROGENASE, MITOCHONDRIAL-RELATED"/>
    <property type="match status" value="1"/>
</dbReference>
<gene>
    <name evidence="13" type="ORF">SAMN05660836_01217</name>
</gene>
<evidence type="ECO:0000256" key="1">
    <source>
        <dbReference type="ARBA" id="ARBA00001974"/>
    </source>
</evidence>
<evidence type="ECO:0000256" key="9">
    <source>
        <dbReference type="RuleBase" id="RU362125"/>
    </source>
</evidence>
<accession>A0A1I4SXB2</accession>
<dbReference type="SUPFAM" id="SSF56645">
    <property type="entry name" value="Acyl-CoA dehydrogenase NM domain-like"/>
    <property type="match status" value="1"/>
</dbReference>
<dbReference type="InterPro" id="IPR037069">
    <property type="entry name" value="AcylCoA_DH/ox_N_sf"/>
</dbReference>
<evidence type="ECO:0000256" key="5">
    <source>
        <dbReference type="ARBA" id="ARBA00022827"/>
    </source>
</evidence>
<keyword evidence="6 9" id="KW-0560">Oxidoreductase</keyword>
<dbReference type="PANTHER" id="PTHR43884">
    <property type="entry name" value="ACYL-COA DEHYDROGENASE"/>
    <property type="match status" value="1"/>
</dbReference>
<dbReference type="InterPro" id="IPR013786">
    <property type="entry name" value="AcylCoA_DH/ox_N"/>
</dbReference>
<evidence type="ECO:0000256" key="6">
    <source>
        <dbReference type="ARBA" id="ARBA00023002"/>
    </source>
</evidence>
<dbReference type="PROSITE" id="PS00073">
    <property type="entry name" value="ACYL_COA_DH_2"/>
    <property type="match status" value="1"/>
</dbReference>